<protein>
    <recommendedName>
        <fullName evidence="4">Transmembrane protein</fullName>
    </recommendedName>
</protein>
<keyword evidence="3" id="KW-1185">Reference proteome</keyword>
<feature type="transmembrane region" description="Helical" evidence="1">
    <location>
        <begin position="95"/>
        <end position="116"/>
    </location>
</feature>
<proteinExistence type="predicted"/>
<organism evidence="2 3">
    <name type="scientific">Verminephrobacter eiseniae (strain EF01-2)</name>
    <dbReference type="NCBI Taxonomy" id="391735"/>
    <lineage>
        <taxon>Bacteria</taxon>
        <taxon>Pseudomonadati</taxon>
        <taxon>Pseudomonadota</taxon>
        <taxon>Betaproteobacteria</taxon>
        <taxon>Burkholderiales</taxon>
        <taxon>Comamonadaceae</taxon>
        <taxon>Verminephrobacter</taxon>
    </lineage>
</organism>
<dbReference type="EMBL" id="CP000542">
    <property type="protein sequence ID" value="ABM57953.1"/>
    <property type="molecule type" value="Genomic_DNA"/>
</dbReference>
<dbReference type="Proteomes" id="UP000000374">
    <property type="component" value="Chromosome"/>
</dbReference>
<accession>A1WJZ6</accession>
<keyword evidence="1" id="KW-0812">Transmembrane</keyword>
<dbReference type="KEGG" id="vei:Veis_2205"/>
<sequence length="142" mass="16711">MFIRYTRMAPLASPNRVDEMSDFFVYLFVLWISFTAIGYWQWFVFVPRLLCNRLGWPRMRRWWTRVLYITASAGSAWLAWLSWSDAVPYERVESQFLPLVLLFALTFPVNLVPLLICTSSYMVVAMLGSILYDLYPGVFLRG</sequence>
<dbReference type="AlphaFoldDB" id="A1WJZ6"/>
<name>A1WJZ6_VEREI</name>
<evidence type="ECO:0000256" key="1">
    <source>
        <dbReference type="SAM" id="Phobius"/>
    </source>
</evidence>
<dbReference type="HOGENOM" id="CLU_1814997_0_0_4"/>
<feature type="transmembrane region" description="Helical" evidence="1">
    <location>
        <begin position="23"/>
        <end position="45"/>
    </location>
</feature>
<gene>
    <name evidence="2" type="ordered locus">Veis_2205</name>
</gene>
<keyword evidence="1" id="KW-0472">Membrane</keyword>
<reference evidence="3" key="1">
    <citation type="submission" date="2006-12" db="EMBL/GenBank/DDBJ databases">
        <title>Complete sequence of chromosome 1 of Verminephrobacter eiseniae EF01-2.</title>
        <authorList>
            <person name="Copeland A."/>
            <person name="Lucas S."/>
            <person name="Lapidus A."/>
            <person name="Barry K."/>
            <person name="Detter J.C."/>
            <person name="Glavina del Rio T."/>
            <person name="Dalin E."/>
            <person name="Tice H."/>
            <person name="Pitluck S."/>
            <person name="Chertkov O."/>
            <person name="Brettin T."/>
            <person name="Bruce D."/>
            <person name="Han C."/>
            <person name="Tapia R."/>
            <person name="Gilna P."/>
            <person name="Schmutz J."/>
            <person name="Larimer F."/>
            <person name="Land M."/>
            <person name="Hauser L."/>
            <person name="Kyrpides N."/>
            <person name="Kim E."/>
            <person name="Stahl D."/>
            <person name="Richardson P."/>
        </authorList>
    </citation>
    <scope>NUCLEOTIDE SEQUENCE [LARGE SCALE GENOMIC DNA]</scope>
    <source>
        <strain evidence="3">EF01-2</strain>
    </source>
</reference>
<evidence type="ECO:0008006" key="4">
    <source>
        <dbReference type="Google" id="ProtNLM"/>
    </source>
</evidence>
<feature type="transmembrane region" description="Helical" evidence="1">
    <location>
        <begin position="66"/>
        <end position="83"/>
    </location>
</feature>
<evidence type="ECO:0000313" key="3">
    <source>
        <dbReference type="Proteomes" id="UP000000374"/>
    </source>
</evidence>
<keyword evidence="1" id="KW-1133">Transmembrane helix</keyword>
<evidence type="ECO:0000313" key="2">
    <source>
        <dbReference type="EMBL" id="ABM57953.1"/>
    </source>
</evidence>